<proteinExistence type="predicted"/>
<dbReference type="AlphaFoldDB" id="E0XYN7"/>
<name>E0XYN7_9CHLR</name>
<reference evidence="1" key="1">
    <citation type="journal article" date="2011" name="Environ. Microbiol.">
        <title>Time-series analyses of Monterey Bay coastal microbial picoplankton using a 'genome proxy' microarray.</title>
        <authorList>
            <person name="Rich V.I."/>
            <person name="Pham V.D."/>
            <person name="Eppley J."/>
            <person name="Shi Y."/>
            <person name="DeLong E.F."/>
        </authorList>
    </citation>
    <scope>NUCLEOTIDE SEQUENCE</scope>
</reference>
<protein>
    <submittedName>
        <fullName evidence="1">Uncharacterized protein</fullName>
    </submittedName>
</protein>
<evidence type="ECO:0000313" key="1">
    <source>
        <dbReference type="EMBL" id="ADI19528.1"/>
    </source>
</evidence>
<sequence>MFFPDCSFITFLVEIGKAVEKQNGGHYLSETKLRRDNGKVNRKLATLRLSKQKTTLVL</sequence>
<accession>E0XYN7</accession>
<dbReference type="EMBL" id="GU474924">
    <property type="protein sequence ID" value="ADI19528.1"/>
    <property type="molecule type" value="Genomic_DNA"/>
</dbReference>
<organism evidence="1">
    <name type="scientific">uncultured Chloroflexi bacterium HF0770_09E03</name>
    <dbReference type="NCBI Taxonomy" id="710738"/>
    <lineage>
        <taxon>Bacteria</taxon>
        <taxon>Bacillati</taxon>
        <taxon>Chloroflexota</taxon>
        <taxon>environmental samples</taxon>
    </lineage>
</organism>